<organism evidence="2 3">
    <name type="scientific">Polaribacter atrinae</name>
    <dbReference type="NCBI Taxonomy" id="1333662"/>
    <lineage>
        <taxon>Bacteria</taxon>
        <taxon>Pseudomonadati</taxon>
        <taxon>Bacteroidota</taxon>
        <taxon>Flavobacteriia</taxon>
        <taxon>Flavobacteriales</taxon>
        <taxon>Flavobacteriaceae</taxon>
    </lineage>
</organism>
<evidence type="ECO:0000259" key="1">
    <source>
        <dbReference type="Pfam" id="PF01494"/>
    </source>
</evidence>
<reference evidence="2 3" key="1">
    <citation type="submission" date="2016-02" db="EMBL/GenBank/DDBJ databases">
        <title>Draft genome sequence of Polaribacter atrinae KACC17473.</title>
        <authorList>
            <person name="Shin S.-K."/>
            <person name="Yi H."/>
        </authorList>
    </citation>
    <scope>NUCLEOTIDE SEQUENCE [LARGE SCALE GENOMIC DNA]</scope>
    <source>
        <strain evidence="2 3">KACC 17473</strain>
    </source>
</reference>
<dbReference type="STRING" id="1333662.LPB303_01325"/>
<feature type="domain" description="FAD-binding" evidence="1">
    <location>
        <begin position="7"/>
        <end position="330"/>
    </location>
</feature>
<proteinExistence type="predicted"/>
<dbReference type="SUPFAM" id="SSF51905">
    <property type="entry name" value="FAD/NAD(P)-binding domain"/>
    <property type="match status" value="1"/>
</dbReference>
<protein>
    <recommendedName>
        <fullName evidence="1">FAD-binding domain-containing protein</fullName>
    </recommendedName>
</protein>
<name>A0A176TFB1_9FLAO</name>
<dbReference type="RefSeq" id="WP_082864136.1">
    <property type="nucleotide sequence ID" value="NZ_LVWE01000002.1"/>
</dbReference>
<dbReference type="PANTHER" id="PTHR42685">
    <property type="entry name" value="GERANYLGERANYL DIPHOSPHATE REDUCTASE"/>
    <property type="match status" value="1"/>
</dbReference>
<sequence length="409" mass="47619">MSMIENKYDVVIIGGGPAGGQTARNLSQKGYKTLLVERYKSFYDNNFSSAGMTLEPLKEFNLPTKVIGSYWKDITIKCTEKEYDWFGEKPKGVVLDFGKLREFLAEESVFNGGEVLLGHKYVEKRVVGTEVEVDLLEAETSKIKTVKTKLLIDATGPLRKVMYDSKEEQPKMNLGSGTEYLIEVDQKTYNKFKEKLVFFLGHKWALKGYSWVFPMENRILKVGSGRTHLKSKDQENTDKSTKKITEKIIKEYIKPETYTLLDIHGGILRYCEGLNDTYYKNNVIAVGDAISAINPRGGEGIRYAMQSANLACDYIDVYFKTGQENFKEYEKQWKKKKLLKWRLSEVSARRMYNRYSDLQVENRVEFFQKHFSIDVLIDSLFNFNYNKMLSRVFSYLWMKLKYKFNNKEF</sequence>
<comment type="caution">
    <text evidence="2">The sequence shown here is derived from an EMBL/GenBank/DDBJ whole genome shotgun (WGS) entry which is preliminary data.</text>
</comment>
<dbReference type="Proteomes" id="UP000076923">
    <property type="component" value="Unassembled WGS sequence"/>
</dbReference>
<dbReference type="InterPro" id="IPR002938">
    <property type="entry name" value="FAD-bd"/>
</dbReference>
<dbReference type="PANTHER" id="PTHR42685:SF22">
    <property type="entry name" value="CONDITIONED MEDIUM FACTOR RECEPTOR 1"/>
    <property type="match status" value="1"/>
</dbReference>
<dbReference type="AlphaFoldDB" id="A0A176TFB1"/>
<dbReference type="GO" id="GO:0071949">
    <property type="term" value="F:FAD binding"/>
    <property type="evidence" value="ECO:0007669"/>
    <property type="project" value="InterPro"/>
</dbReference>
<dbReference type="EMBL" id="LVWE01000002">
    <property type="protein sequence ID" value="OAD46607.1"/>
    <property type="molecule type" value="Genomic_DNA"/>
</dbReference>
<accession>A0A176TFB1</accession>
<dbReference type="Gene3D" id="3.50.50.60">
    <property type="entry name" value="FAD/NAD(P)-binding domain"/>
    <property type="match status" value="1"/>
</dbReference>
<dbReference type="OrthoDB" id="9806565at2"/>
<evidence type="ECO:0000313" key="3">
    <source>
        <dbReference type="Proteomes" id="UP000076923"/>
    </source>
</evidence>
<dbReference type="PRINTS" id="PR00420">
    <property type="entry name" value="RNGMNOXGNASE"/>
</dbReference>
<dbReference type="Pfam" id="PF01494">
    <property type="entry name" value="FAD_binding_3"/>
    <property type="match status" value="1"/>
</dbReference>
<keyword evidence="3" id="KW-1185">Reference proteome</keyword>
<dbReference type="InterPro" id="IPR036188">
    <property type="entry name" value="FAD/NAD-bd_sf"/>
</dbReference>
<evidence type="ECO:0000313" key="2">
    <source>
        <dbReference type="EMBL" id="OAD46607.1"/>
    </source>
</evidence>
<gene>
    <name evidence="2" type="ORF">LPB303_01325</name>
</gene>
<dbReference type="InterPro" id="IPR050407">
    <property type="entry name" value="Geranylgeranyl_reductase"/>
</dbReference>